<sequence>MRQRADMREQQREGGHRQCRGQGEAQPGGQRAAQTTAHQSQPDAGLRTRRAGQELAQRHQIAIRLRRQPAAPLDKLAPEVFKMGNRPAECGESQTQKGEKNRPARLGAERVGGRGHQG</sequence>
<comment type="caution">
    <text evidence="2">The sequence shown here is derived from an EMBL/GenBank/DDBJ whole genome shotgun (WGS) entry which is preliminary data.</text>
</comment>
<dbReference type="EMBL" id="MLJW01005112">
    <property type="protein sequence ID" value="OIQ68779.1"/>
    <property type="molecule type" value="Genomic_DNA"/>
</dbReference>
<accession>A0A1J5PU18</accession>
<evidence type="ECO:0000313" key="2">
    <source>
        <dbReference type="EMBL" id="OIQ68779.1"/>
    </source>
</evidence>
<feature type="region of interest" description="Disordered" evidence="1">
    <location>
        <begin position="84"/>
        <end position="118"/>
    </location>
</feature>
<evidence type="ECO:0000256" key="1">
    <source>
        <dbReference type="SAM" id="MobiDB-lite"/>
    </source>
</evidence>
<proteinExistence type="predicted"/>
<feature type="compositionally biased region" description="Basic and acidic residues" evidence="1">
    <location>
        <begin position="97"/>
        <end position="112"/>
    </location>
</feature>
<dbReference type="AlphaFoldDB" id="A0A1J5PU18"/>
<name>A0A1J5PU18_9ZZZZ</name>
<feature type="region of interest" description="Disordered" evidence="1">
    <location>
        <begin position="1"/>
        <end position="56"/>
    </location>
</feature>
<organism evidence="2">
    <name type="scientific">mine drainage metagenome</name>
    <dbReference type="NCBI Taxonomy" id="410659"/>
    <lineage>
        <taxon>unclassified sequences</taxon>
        <taxon>metagenomes</taxon>
        <taxon>ecological metagenomes</taxon>
    </lineage>
</organism>
<reference evidence="2" key="1">
    <citation type="submission" date="2016-10" db="EMBL/GenBank/DDBJ databases">
        <title>Sequence of Gallionella enrichment culture.</title>
        <authorList>
            <person name="Poehlein A."/>
            <person name="Muehling M."/>
            <person name="Daniel R."/>
        </authorList>
    </citation>
    <scope>NUCLEOTIDE SEQUENCE</scope>
</reference>
<protein>
    <submittedName>
        <fullName evidence="2">Uncharacterized protein</fullName>
    </submittedName>
</protein>
<gene>
    <name evidence="2" type="ORF">GALL_496260</name>
</gene>
<feature type="compositionally biased region" description="Basic and acidic residues" evidence="1">
    <location>
        <begin position="1"/>
        <end position="16"/>
    </location>
</feature>
<feature type="compositionally biased region" description="Polar residues" evidence="1">
    <location>
        <begin position="32"/>
        <end position="42"/>
    </location>
</feature>